<dbReference type="InterPro" id="IPR050749">
    <property type="entry name" value="Glycosyl_Hydrolase_47"/>
</dbReference>
<gene>
    <name evidence="21" type="ORF">CRE_14119</name>
</gene>
<dbReference type="Gene3D" id="1.50.10.10">
    <property type="match status" value="1"/>
</dbReference>
<evidence type="ECO:0000256" key="4">
    <source>
        <dbReference type="ARBA" id="ARBA00007658"/>
    </source>
</evidence>
<sequence>MVYIKLNRTTLFLIGIVYMQLLAFLYFYLNFIELSESLNPKRQKFFGKSSEQVQIRQNITENCSGCLPVSNTKLKRAPPIFQGPTNDRQRAIVKAFQHAWSGYKKYAWGHDELRPVSQRFDDPFELGLTIVDSLDTAIIMGLETETREGLEWIRNSLNVSPSRSVNLFETTIRVLGGLLSGFHLTGEDILLKKATKLGDNLLKAFEKSKSPIPKSDVNLQTGDAFSPNRDFSSLAEVTTLQLEFRDLSDLTGDKKYEEVTFNASKHIHKAKCLEYDGLCPYHIDSKGEFRKTCEFSKKILLNFKHYISAITLGARADSYYEYLIKQWLQTKKSIDWLRDDFIQSMKAVKKHLYRQSQPNGLWFIGEITDYKDFYPKMDHLVCFLSGSLVLSHLNSLDENNEHLEMAKQIGDICHKMYDNPTGLGPEIMHFNMENSSDISKEDTYVKSLDAHSLLRPEAIEAWFYLYRATKDKKYQEWGWSAFEAIEKYAKVETGGYSSIDNVLRKKIRRRDKMESFFPAETLKYLYLLLSDDQEVLPLDRWVFNTEAHPLPIYN</sequence>
<evidence type="ECO:0000313" key="21">
    <source>
        <dbReference type="EMBL" id="EFP07959.1"/>
    </source>
</evidence>
<evidence type="ECO:0000256" key="2">
    <source>
        <dbReference type="ARBA" id="ARBA00004648"/>
    </source>
</evidence>
<dbReference type="GO" id="GO:0010498">
    <property type="term" value="P:proteasomal protein catabolic process"/>
    <property type="evidence" value="ECO:0007669"/>
    <property type="project" value="UniProtKB-ARBA"/>
</dbReference>
<feature type="active site" evidence="16">
    <location>
        <position position="457"/>
    </location>
</feature>
<evidence type="ECO:0000256" key="1">
    <source>
        <dbReference type="ARBA" id="ARBA00001913"/>
    </source>
</evidence>
<protein>
    <recommendedName>
        <fullName evidence="19">alpha-1,2-Mannosidase</fullName>
        <ecNumber evidence="19">3.2.1.-</ecNumber>
    </recommendedName>
</protein>
<keyword evidence="14 19" id="KW-0326">Glycosidase</keyword>
<feature type="disulfide bond" evidence="18">
    <location>
        <begin position="382"/>
        <end position="413"/>
    </location>
</feature>
<comment type="cofactor">
    <cofactor evidence="1 17">
        <name>Ca(2+)</name>
        <dbReference type="ChEBI" id="CHEBI:29108"/>
    </cofactor>
</comment>
<evidence type="ECO:0000256" key="16">
    <source>
        <dbReference type="PIRSR" id="PIRSR601382-1"/>
    </source>
</evidence>
<accession>E3MRB9</accession>
<evidence type="ECO:0000256" key="20">
    <source>
        <dbReference type="SAM" id="Phobius"/>
    </source>
</evidence>
<evidence type="ECO:0000256" key="5">
    <source>
        <dbReference type="ARBA" id="ARBA00022692"/>
    </source>
</evidence>
<comment type="pathway">
    <text evidence="3">Protein modification; protein glycosylation.</text>
</comment>
<dbReference type="GO" id="GO:0005789">
    <property type="term" value="C:endoplasmic reticulum membrane"/>
    <property type="evidence" value="ECO:0007669"/>
    <property type="project" value="UniProtKB-SubCell"/>
</dbReference>
<dbReference type="SUPFAM" id="SSF48225">
    <property type="entry name" value="Seven-hairpin glycosidases"/>
    <property type="match status" value="1"/>
</dbReference>
<evidence type="ECO:0000256" key="7">
    <source>
        <dbReference type="ARBA" id="ARBA00022801"/>
    </source>
</evidence>
<dbReference type="Proteomes" id="UP000008281">
    <property type="component" value="Unassembled WGS sequence"/>
</dbReference>
<keyword evidence="6 17" id="KW-0479">Metal-binding</keyword>
<dbReference type="GO" id="GO:0034976">
    <property type="term" value="P:response to endoplasmic reticulum stress"/>
    <property type="evidence" value="ECO:0007669"/>
    <property type="project" value="UniProtKB-ARBA"/>
</dbReference>
<organism evidence="22">
    <name type="scientific">Caenorhabditis remanei</name>
    <name type="common">Caenorhabditis vulgaris</name>
    <dbReference type="NCBI Taxonomy" id="31234"/>
    <lineage>
        <taxon>Eukaryota</taxon>
        <taxon>Metazoa</taxon>
        <taxon>Ecdysozoa</taxon>
        <taxon>Nematoda</taxon>
        <taxon>Chromadorea</taxon>
        <taxon>Rhabditida</taxon>
        <taxon>Rhabditina</taxon>
        <taxon>Rhabditomorpha</taxon>
        <taxon>Rhabditoidea</taxon>
        <taxon>Rhabditidae</taxon>
        <taxon>Peloderinae</taxon>
        <taxon>Caenorhabditis</taxon>
    </lineage>
</organism>
<dbReference type="OMA" id="WDAYTKY"/>
<comment type="similarity">
    <text evidence="4 19">Belongs to the glycosyl hydrolase 47 family.</text>
</comment>
<keyword evidence="7 19" id="KW-0378">Hydrolase</keyword>
<dbReference type="Pfam" id="PF01532">
    <property type="entry name" value="Glyco_hydro_47"/>
    <property type="match status" value="1"/>
</dbReference>
<evidence type="ECO:0000256" key="13">
    <source>
        <dbReference type="ARBA" id="ARBA00023157"/>
    </source>
</evidence>
<evidence type="ECO:0000256" key="6">
    <source>
        <dbReference type="ARBA" id="ARBA00022723"/>
    </source>
</evidence>
<feature type="active site" description="Proton donor" evidence="16">
    <location>
        <position position="169"/>
    </location>
</feature>
<feature type="transmembrane region" description="Helical" evidence="20">
    <location>
        <begin position="12"/>
        <end position="29"/>
    </location>
</feature>
<dbReference type="OrthoDB" id="8118055at2759"/>
<dbReference type="eggNOG" id="KOG2431">
    <property type="taxonomic scope" value="Eukaryota"/>
</dbReference>
<dbReference type="PRINTS" id="PR00747">
    <property type="entry name" value="GLYHDRLASE47"/>
</dbReference>
<feature type="binding site" evidence="17">
    <location>
        <position position="545"/>
    </location>
    <ligand>
        <name>Ca(2+)</name>
        <dbReference type="ChEBI" id="CHEBI:29108"/>
    </ligand>
</feature>
<dbReference type="PANTHER" id="PTHR11742:SF100">
    <property type="entry name" value="ALPHA-1,2-MANNOSIDASE"/>
    <property type="match status" value="1"/>
</dbReference>
<evidence type="ECO:0000256" key="15">
    <source>
        <dbReference type="ARBA" id="ARBA00053655"/>
    </source>
</evidence>
<dbReference type="STRING" id="31234.E3MRB9"/>
<dbReference type="EMBL" id="DS268469">
    <property type="protein sequence ID" value="EFP07959.1"/>
    <property type="molecule type" value="Genomic_DNA"/>
</dbReference>
<reference evidence="21" key="1">
    <citation type="submission" date="2007-07" db="EMBL/GenBank/DDBJ databases">
        <title>PCAP assembly of the Caenorhabditis remanei genome.</title>
        <authorList>
            <consortium name="The Caenorhabditis remanei Sequencing Consortium"/>
            <person name="Wilson R.K."/>
        </authorList>
    </citation>
    <scope>NUCLEOTIDE SEQUENCE [LARGE SCALE GENOMIC DNA]</scope>
    <source>
        <strain evidence="21">PB4641</strain>
    </source>
</reference>
<dbReference type="GO" id="GO:0005509">
    <property type="term" value="F:calcium ion binding"/>
    <property type="evidence" value="ECO:0007669"/>
    <property type="project" value="InterPro"/>
</dbReference>
<feature type="active site" evidence="16">
    <location>
        <position position="317"/>
    </location>
</feature>
<keyword evidence="5 20" id="KW-0812">Transmembrane</keyword>
<dbReference type="GO" id="GO:0005975">
    <property type="term" value="P:carbohydrate metabolic process"/>
    <property type="evidence" value="ECO:0007669"/>
    <property type="project" value="InterPro"/>
</dbReference>
<proteinExistence type="inferred from homology"/>
<dbReference type="InterPro" id="IPR036026">
    <property type="entry name" value="Seven-hairpin_glycosidases"/>
</dbReference>
<keyword evidence="13 18" id="KW-1015">Disulfide bond</keyword>
<evidence type="ECO:0000256" key="8">
    <source>
        <dbReference type="ARBA" id="ARBA00022824"/>
    </source>
</evidence>
<dbReference type="EC" id="3.2.1.-" evidence="19"/>
<dbReference type="InterPro" id="IPR012341">
    <property type="entry name" value="6hp_glycosidase-like_sf"/>
</dbReference>
<evidence type="ECO:0000256" key="18">
    <source>
        <dbReference type="PIRSR" id="PIRSR601382-3"/>
    </source>
</evidence>
<dbReference type="AlphaFoldDB" id="E3MRB9"/>
<keyword evidence="12 20" id="KW-0472">Membrane</keyword>
<keyword evidence="8" id="KW-0256">Endoplasmic reticulum</keyword>
<evidence type="ECO:0000256" key="11">
    <source>
        <dbReference type="ARBA" id="ARBA00022989"/>
    </source>
</evidence>
<keyword evidence="11 20" id="KW-1133">Transmembrane helix</keyword>
<feature type="active site" description="Proton donor" evidence="16">
    <location>
        <position position="426"/>
    </location>
</feature>
<dbReference type="PANTHER" id="PTHR11742">
    <property type="entry name" value="MANNOSYL-OLIGOSACCHARIDE ALPHA-1,2-MANNOSIDASE-RELATED"/>
    <property type="match status" value="1"/>
</dbReference>
<dbReference type="FunCoup" id="E3MRB9">
    <property type="interactions" value="3028"/>
</dbReference>
<dbReference type="FunFam" id="1.50.10.10:FF:000010">
    <property type="entry name" value="alpha-1,2-Mannosidase"/>
    <property type="match status" value="1"/>
</dbReference>
<name>E3MRB9_CAERE</name>
<evidence type="ECO:0000256" key="19">
    <source>
        <dbReference type="RuleBase" id="RU361193"/>
    </source>
</evidence>
<evidence type="ECO:0000256" key="17">
    <source>
        <dbReference type="PIRSR" id="PIRSR601382-2"/>
    </source>
</evidence>
<keyword evidence="10" id="KW-0735">Signal-anchor</keyword>
<evidence type="ECO:0000313" key="22">
    <source>
        <dbReference type="Proteomes" id="UP000008281"/>
    </source>
</evidence>
<comment type="subcellular location">
    <subcellularLocation>
        <location evidence="2">Endoplasmic reticulum membrane</location>
        <topology evidence="2">Single-pass type II membrane protein</topology>
    </subcellularLocation>
</comment>
<dbReference type="GO" id="GO:0004571">
    <property type="term" value="F:mannosyl-oligosaccharide 1,2-alpha-mannosidase activity"/>
    <property type="evidence" value="ECO:0007669"/>
    <property type="project" value="InterPro"/>
</dbReference>
<dbReference type="InParanoid" id="E3MRB9"/>
<keyword evidence="9 17" id="KW-0106">Calcium</keyword>
<keyword evidence="22" id="KW-1185">Reference proteome</keyword>
<evidence type="ECO:0000256" key="14">
    <source>
        <dbReference type="ARBA" id="ARBA00023295"/>
    </source>
</evidence>
<dbReference type="InterPro" id="IPR001382">
    <property type="entry name" value="Glyco_hydro_47"/>
</dbReference>
<evidence type="ECO:0000256" key="12">
    <source>
        <dbReference type="ARBA" id="ARBA00023136"/>
    </source>
</evidence>
<evidence type="ECO:0000256" key="10">
    <source>
        <dbReference type="ARBA" id="ARBA00022968"/>
    </source>
</evidence>
<dbReference type="HOGENOM" id="CLU_003818_3_3_1"/>
<evidence type="ECO:0000256" key="9">
    <source>
        <dbReference type="ARBA" id="ARBA00022837"/>
    </source>
</evidence>
<evidence type="ECO:0000256" key="3">
    <source>
        <dbReference type="ARBA" id="ARBA00004922"/>
    </source>
</evidence>
<comment type="function">
    <text evidence="15">Involved in glycoprotein quality control targeting of misfolded glycoproteins for degradation. It primarily trims a single alpha-1,2-linked mannose residue from Man(9)GlcNAc(2) to produce Man(8)GlcNAc(2), but at high enzyme concentrations, as found in the ER quality control compartment (ERQC), it further trims the carbohydrates to Man(5-6)GlcNAc(2).</text>
</comment>